<organism evidence="7 8">
    <name type="scientific">Burkholderia anthina</name>
    <dbReference type="NCBI Taxonomy" id="179879"/>
    <lineage>
        <taxon>Bacteria</taxon>
        <taxon>Pseudomonadati</taxon>
        <taxon>Pseudomonadota</taxon>
        <taxon>Betaproteobacteria</taxon>
        <taxon>Burkholderiales</taxon>
        <taxon>Burkholderiaceae</taxon>
        <taxon>Burkholderia</taxon>
        <taxon>Burkholderia cepacia complex</taxon>
    </lineage>
</organism>
<dbReference type="InterPro" id="IPR001492">
    <property type="entry name" value="Flagellin"/>
</dbReference>
<accession>A0A6P2GFT3</accession>
<dbReference type="NCBIfam" id="TIGR02550">
    <property type="entry name" value="flagell_flgL"/>
    <property type="match status" value="1"/>
</dbReference>
<keyword evidence="9" id="KW-1185">Reference proteome</keyword>
<evidence type="ECO:0000256" key="2">
    <source>
        <dbReference type="ARBA" id="ARBA00004613"/>
    </source>
</evidence>
<dbReference type="SUPFAM" id="SSF64518">
    <property type="entry name" value="Phase 1 flagellin"/>
    <property type="match status" value="1"/>
</dbReference>
<dbReference type="AlphaFoldDB" id="A0A6P2GFT3"/>
<feature type="domain" description="Flagellin N-terminal" evidence="5">
    <location>
        <begin position="3"/>
        <end position="140"/>
    </location>
</feature>
<evidence type="ECO:0000256" key="4">
    <source>
        <dbReference type="ARBA" id="ARBA00023143"/>
    </source>
</evidence>
<sequence length="416" mass="42383">MRISTSQFYQLNVAQMSDQQAQLAQLYQQISSGVSLSTPADNPLGAAQAVQLSMSSATLSQYATNQNVALSSLQKEDQTLTSVNNLLNSMHTIVMQAGDGSLSDSDRAALGTQLQGYRDQLMTLANTADGAGNYLFAGTQSTSAPFSNAAGGGAVYSGDSGTRDVQIADTRSISQGDSGASVFMSVPMLGSQPVPAAGTGATGTGNTGTGTIGAVSITNPAAATNGHAFTITFGGTADAPTYTVTDNTIGPSSETQPQPYSEGGAIALGNGLTVPVSGTPAAGDTFTVTPAPQAGTDVFATLDTMIAALKTPVGSDTSAAAALANTMTTGTTKLNNTMTNILTVQASVGGREQEIQAMQAVNQNNSLQVTNDLSDLTSTNMVSTISQFLQMQNALSGAQKAYAQLQNLSLFQYINS</sequence>
<dbReference type="InterPro" id="IPR013384">
    <property type="entry name" value="Flagell_FlgL"/>
</dbReference>
<dbReference type="PANTHER" id="PTHR42792">
    <property type="entry name" value="FLAGELLIN"/>
    <property type="match status" value="1"/>
</dbReference>
<dbReference type="InterPro" id="IPR001029">
    <property type="entry name" value="Flagellin_N"/>
</dbReference>
<proteinExistence type="inferred from homology"/>
<keyword evidence="7" id="KW-0966">Cell projection</keyword>
<comment type="subcellular location">
    <subcellularLocation>
        <location evidence="1">Bacterial flagellum</location>
    </subcellularLocation>
    <subcellularLocation>
        <location evidence="2">Secreted</location>
    </subcellularLocation>
</comment>
<dbReference type="PANTHER" id="PTHR42792:SF1">
    <property type="entry name" value="FLAGELLAR HOOK-ASSOCIATED PROTEIN 3"/>
    <property type="match status" value="1"/>
</dbReference>
<dbReference type="EMBL" id="JAFCIQ010000013">
    <property type="protein sequence ID" value="MBM2768587.1"/>
    <property type="molecule type" value="Genomic_DNA"/>
</dbReference>
<dbReference type="GO" id="GO:0071973">
    <property type="term" value="P:bacterial-type flagellum-dependent cell motility"/>
    <property type="evidence" value="ECO:0007669"/>
    <property type="project" value="InterPro"/>
</dbReference>
<dbReference type="Gene3D" id="1.20.1330.10">
    <property type="entry name" value="f41 fragment of flagellin, N-terminal domain"/>
    <property type="match status" value="2"/>
</dbReference>
<evidence type="ECO:0000313" key="7">
    <source>
        <dbReference type="EMBL" id="VVU52608.1"/>
    </source>
</evidence>
<dbReference type="GO" id="GO:0005576">
    <property type="term" value="C:extracellular region"/>
    <property type="evidence" value="ECO:0007669"/>
    <property type="project" value="UniProtKB-SubCell"/>
</dbReference>
<evidence type="ECO:0000259" key="5">
    <source>
        <dbReference type="Pfam" id="PF00669"/>
    </source>
</evidence>
<dbReference type="Proteomes" id="UP000755577">
    <property type="component" value="Unassembled WGS sequence"/>
</dbReference>
<name>A0A6P2GFT3_9BURK</name>
<protein>
    <submittedName>
        <fullName evidence="7">Flagellar hook-associated protein FlgL</fullName>
    </submittedName>
</protein>
<keyword evidence="4" id="KW-0975">Bacterial flagellum</keyword>
<dbReference type="GO" id="GO:0005198">
    <property type="term" value="F:structural molecule activity"/>
    <property type="evidence" value="ECO:0007669"/>
    <property type="project" value="InterPro"/>
</dbReference>
<keyword evidence="7" id="KW-0969">Cilium</keyword>
<dbReference type="EMBL" id="CABVLY010000024">
    <property type="protein sequence ID" value="VVU52608.1"/>
    <property type="molecule type" value="Genomic_DNA"/>
</dbReference>
<dbReference type="GeneID" id="56503412"/>
<evidence type="ECO:0000256" key="3">
    <source>
        <dbReference type="ARBA" id="ARBA00005709"/>
    </source>
</evidence>
<dbReference type="Pfam" id="PF00669">
    <property type="entry name" value="Flagellin_N"/>
    <property type="match status" value="1"/>
</dbReference>
<dbReference type="RefSeq" id="WP_174927908.1">
    <property type="nucleotide sequence ID" value="NZ_CABVLY010000024.1"/>
</dbReference>
<evidence type="ECO:0000313" key="8">
    <source>
        <dbReference type="Proteomes" id="UP000494201"/>
    </source>
</evidence>
<reference evidence="6 9" key="2">
    <citation type="submission" date="2021-02" db="EMBL/GenBank/DDBJ databases">
        <title>Draft genome of the type strains Burkholderia anthina DSM16086.</title>
        <authorList>
            <person name="Hertel R."/>
            <person name="Meissner J."/>
            <person name="Poehlein A."/>
            <person name="Daniel R."/>
            <person name="Commichau F.M."/>
        </authorList>
    </citation>
    <scope>NUCLEOTIDE SEQUENCE [LARGE SCALE GENOMIC DNA]</scope>
    <source>
        <strain evidence="6 9">DSM 16086</strain>
    </source>
</reference>
<dbReference type="Proteomes" id="UP000494201">
    <property type="component" value="Unassembled WGS sequence"/>
</dbReference>
<evidence type="ECO:0000313" key="9">
    <source>
        <dbReference type="Proteomes" id="UP000755577"/>
    </source>
</evidence>
<gene>
    <name evidence="6" type="primary">flgL</name>
    <name evidence="7" type="ORF">BAN20980_05344</name>
    <name evidence="6" type="ORF">JQK92_19405</name>
</gene>
<reference evidence="7 8" key="1">
    <citation type="submission" date="2019-09" db="EMBL/GenBank/DDBJ databases">
        <authorList>
            <person name="Depoorter E."/>
        </authorList>
    </citation>
    <scope>NUCLEOTIDE SEQUENCE [LARGE SCALE GENOMIC DNA]</scope>
    <source>
        <strain evidence="7">LMG 20980</strain>
    </source>
</reference>
<evidence type="ECO:0000313" key="6">
    <source>
        <dbReference type="EMBL" id="MBM2768587.1"/>
    </source>
</evidence>
<evidence type="ECO:0000256" key="1">
    <source>
        <dbReference type="ARBA" id="ARBA00004365"/>
    </source>
</evidence>
<comment type="similarity">
    <text evidence="3">Belongs to the bacterial flagellin family.</text>
</comment>
<keyword evidence="7" id="KW-0282">Flagellum</keyword>
<dbReference type="GO" id="GO:0009424">
    <property type="term" value="C:bacterial-type flagellum hook"/>
    <property type="evidence" value="ECO:0007669"/>
    <property type="project" value="InterPro"/>
</dbReference>